<keyword evidence="1" id="KW-0812">Transmembrane</keyword>
<keyword evidence="1" id="KW-0472">Membrane</keyword>
<keyword evidence="1" id="KW-1133">Transmembrane helix</keyword>
<feature type="transmembrane region" description="Helical" evidence="1">
    <location>
        <begin position="175"/>
        <end position="191"/>
    </location>
</feature>
<dbReference type="AlphaFoldDB" id="A0A1N6H0W1"/>
<keyword evidence="2" id="KW-0732">Signal</keyword>
<dbReference type="EMBL" id="FSQW01000002">
    <property type="protein sequence ID" value="SIO13433.1"/>
    <property type="molecule type" value="Genomic_DNA"/>
</dbReference>
<organism evidence="4 5">
    <name type="scientific">Parasphingorhabdus marina DSM 22363</name>
    <dbReference type="NCBI Taxonomy" id="1123272"/>
    <lineage>
        <taxon>Bacteria</taxon>
        <taxon>Pseudomonadati</taxon>
        <taxon>Pseudomonadota</taxon>
        <taxon>Alphaproteobacteria</taxon>
        <taxon>Sphingomonadales</taxon>
        <taxon>Sphingomonadaceae</taxon>
        <taxon>Parasphingorhabdus</taxon>
    </lineage>
</organism>
<evidence type="ECO:0000256" key="2">
    <source>
        <dbReference type="SAM" id="SignalP"/>
    </source>
</evidence>
<evidence type="ECO:0000313" key="5">
    <source>
        <dbReference type="Proteomes" id="UP000185192"/>
    </source>
</evidence>
<evidence type="ECO:0000256" key="1">
    <source>
        <dbReference type="SAM" id="Phobius"/>
    </source>
</evidence>
<keyword evidence="5" id="KW-1185">Reference proteome</keyword>
<proteinExistence type="predicted"/>
<dbReference type="OrthoDB" id="7573670at2"/>
<feature type="chain" id="PRO_5012432865" evidence="2">
    <location>
        <begin position="24"/>
        <end position="208"/>
    </location>
</feature>
<dbReference type="RefSeq" id="WP_074206005.1">
    <property type="nucleotide sequence ID" value="NZ_FSQW01000002.1"/>
</dbReference>
<feature type="signal peptide" evidence="2">
    <location>
        <begin position="1"/>
        <end position="23"/>
    </location>
</feature>
<feature type="domain" description="Ice-binding protein C-terminal" evidence="3">
    <location>
        <begin position="170"/>
        <end position="193"/>
    </location>
</feature>
<dbReference type="Pfam" id="PF07589">
    <property type="entry name" value="PEP-CTERM"/>
    <property type="match status" value="1"/>
</dbReference>
<evidence type="ECO:0000313" key="4">
    <source>
        <dbReference type="EMBL" id="SIO13433.1"/>
    </source>
</evidence>
<dbReference type="InterPro" id="IPR013424">
    <property type="entry name" value="Ice-binding_C"/>
</dbReference>
<dbReference type="NCBIfam" id="TIGR02595">
    <property type="entry name" value="PEP_CTERM"/>
    <property type="match status" value="1"/>
</dbReference>
<protein>
    <submittedName>
        <fullName evidence="4">PEP-CTERM protein-sorting domain-containing protein</fullName>
    </submittedName>
</protein>
<accession>A0A1N6H0W1</accession>
<name>A0A1N6H0W1_9SPHN</name>
<sequence length="208" mass="21083">MKKLSLALLATSASLAFATPASAAAIIYTISGNGSGVLDGTTFTDANFSFTLAGDTDDLVDIGGGVNIDPLASASYNIDGLGSGTFSIATRLGQNTGNNVVFFGFAGGGIDLFDFDIGFNQDLAVSFGPLSNTGGVFALSQFDDIATSGGALSFDAAGDVLFSGRLVNGAVPEPATWAFMILGFGAIGGAMRRQKNTARKANMKVSYA</sequence>
<reference evidence="5" key="1">
    <citation type="submission" date="2016-11" db="EMBL/GenBank/DDBJ databases">
        <authorList>
            <person name="Varghese N."/>
            <person name="Submissions S."/>
        </authorList>
    </citation>
    <scope>NUCLEOTIDE SEQUENCE [LARGE SCALE GENOMIC DNA]</scope>
    <source>
        <strain evidence="5">DSM 22363</strain>
    </source>
</reference>
<dbReference type="Proteomes" id="UP000185192">
    <property type="component" value="Unassembled WGS sequence"/>
</dbReference>
<evidence type="ECO:0000259" key="3">
    <source>
        <dbReference type="Pfam" id="PF07589"/>
    </source>
</evidence>
<dbReference type="NCBIfam" id="NF035944">
    <property type="entry name" value="PEPxxWA-CTERM"/>
    <property type="match status" value="1"/>
</dbReference>
<gene>
    <name evidence="4" type="ORF">SAMN02745824_3084</name>
</gene>